<sequence length="158" mass="17708">MQQLFDLLLKTGLRPFAFITDTAEIEQNITRSDLSTLLILLFRGDMPMSGLAAEMGAPLSSMTSIAKRLERKGYIARATSPLDQRVKLVTLTQEGRKLASECQQIMQAMLSRVEEVLTAQELEQFTALLLKVARAFQEKGPLKPQEKKASPRKITIEE</sequence>
<dbReference type="SMART" id="SM00347">
    <property type="entry name" value="HTH_MARR"/>
    <property type="match status" value="1"/>
</dbReference>
<dbReference type="PATRIC" id="fig|1126833.4.peg.5023"/>
<dbReference type="InterPro" id="IPR023187">
    <property type="entry name" value="Tscrpt_reg_MarR-type_CS"/>
</dbReference>
<dbReference type="PANTHER" id="PTHR42756:SF1">
    <property type="entry name" value="TRANSCRIPTIONAL REPRESSOR OF EMRAB OPERON"/>
    <property type="match status" value="1"/>
</dbReference>
<keyword evidence="1" id="KW-0805">Transcription regulation</keyword>
<dbReference type="InterPro" id="IPR000835">
    <property type="entry name" value="HTH_MarR-typ"/>
</dbReference>
<dbReference type="Pfam" id="PF01047">
    <property type="entry name" value="MarR"/>
    <property type="match status" value="1"/>
</dbReference>
<keyword evidence="7" id="KW-1185">Reference proteome</keyword>
<dbReference type="GO" id="GO:0003677">
    <property type="term" value="F:DNA binding"/>
    <property type="evidence" value="ECO:0007669"/>
    <property type="project" value="UniProtKB-KW"/>
</dbReference>
<name>A0A0D5NNJ5_9BACL</name>
<dbReference type="Gene3D" id="1.10.10.10">
    <property type="entry name" value="Winged helix-like DNA-binding domain superfamily/Winged helix DNA-binding domain"/>
    <property type="match status" value="1"/>
</dbReference>
<dbReference type="RefSeq" id="WP_045672304.1">
    <property type="nucleotide sequence ID" value="NZ_CP011058.1"/>
</dbReference>
<dbReference type="PROSITE" id="PS01117">
    <property type="entry name" value="HTH_MARR_1"/>
    <property type="match status" value="1"/>
</dbReference>
<gene>
    <name evidence="6" type="ORF">VN24_22845</name>
</gene>
<evidence type="ECO:0000313" key="7">
    <source>
        <dbReference type="Proteomes" id="UP000032633"/>
    </source>
</evidence>
<evidence type="ECO:0000259" key="5">
    <source>
        <dbReference type="PROSITE" id="PS50995"/>
    </source>
</evidence>
<evidence type="ECO:0000256" key="3">
    <source>
        <dbReference type="ARBA" id="ARBA00023163"/>
    </source>
</evidence>
<dbReference type="PANTHER" id="PTHR42756">
    <property type="entry name" value="TRANSCRIPTIONAL REGULATOR, MARR"/>
    <property type="match status" value="1"/>
</dbReference>
<feature type="domain" description="HTH marR-type" evidence="5">
    <location>
        <begin position="1"/>
        <end position="134"/>
    </location>
</feature>
<evidence type="ECO:0000313" key="6">
    <source>
        <dbReference type="EMBL" id="AJY76879.1"/>
    </source>
</evidence>
<dbReference type="OrthoDB" id="327696at2"/>
<reference evidence="6 7" key="1">
    <citation type="journal article" date="2015" name="J. Biotechnol.">
        <title>Complete genome sequence of Paenibacillus beijingensis 7188(T) (=DSM 24997(T)), a novel rhizobacterium from jujube garden soil.</title>
        <authorList>
            <person name="Kwak Y."/>
            <person name="Shin J.H."/>
        </authorList>
    </citation>
    <scope>NUCLEOTIDE SEQUENCE [LARGE SCALE GENOMIC DNA]</scope>
    <source>
        <strain evidence="6 7">DSM 24997</strain>
    </source>
</reference>
<dbReference type="PROSITE" id="PS50995">
    <property type="entry name" value="HTH_MARR_2"/>
    <property type="match status" value="1"/>
</dbReference>
<evidence type="ECO:0000256" key="4">
    <source>
        <dbReference type="SAM" id="MobiDB-lite"/>
    </source>
</evidence>
<dbReference type="Proteomes" id="UP000032633">
    <property type="component" value="Chromosome"/>
</dbReference>
<dbReference type="KEGG" id="pbj:VN24_22845"/>
<dbReference type="PRINTS" id="PR00598">
    <property type="entry name" value="HTHMARR"/>
</dbReference>
<dbReference type="GO" id="GO:0003700">
    <property type="term" value="F:DNA-binding transcription factor activity"/>
    <property type="evidence" value="ECO:0007669"/>
    <property type="project" value="InterPro"/>
</dbReference>
<feature type="region of interest" description="Disordered" evidence="4">
    <location>
        <begin position="139"/>
        <end position="158"/>
    </location>
</feature>
<keyword evidence="3" id="KW-0804">Transcription</keyword>
<proteinExistence type="predicted"/>
<keyword evidence="2" id="KW-0238">DNA-binding</keyword>
<dbReference type="EMBL" id="CP011058">
    <property type="protein sequence ID" value="AJY76879.1"/>
    <property type="molecule type" value="Genomic_DNA"/>
</dbReference>
<dbReference type="HOGENOM" id="CLU_083287_19_0_9"/>
<dbReference type="STRING" id="1126833.VN24_22845"/>
<dbReference type="AlphaFoldDB" id="A0A0D5NNJ5"/>
<accession>A0A0D5NNJ5</accession>
<organism evidence="6 7">
    <name type="scientific">Paenibacillus beijingensis</name>
    <dbReference type="NCBI Taxonomy" id="1126833"/>
    <lineage>
        <taxon>Bacteria</taxon>
        <taxon>Bacillati</taxon>
        <taxon>Bacillota</taxon>
        <taxon>Bacilli</taxon>
        <taxon>Bacillales</taxon>
        <taxon>Paenibacillaceae</taxon>
        <taxon>Paenibacillus</taxon>
    </lineage>
</organism>
<reference evidence="7" key="2">
    <citation type="submission" date="2015-03" db="EMBL/GenBank/DDBJ databases">
        <title>Genome sequence of Paenibacillus beijingensis strain DSM 24997T.</title>
        <authorList>
            <person name="Kwak Y."/>
            <person name="Shin J.-H."/>
        </authorList>
    </citation>
    <scope>NUCLEOTIDE SEQUENCE [LARGE SCALE GENOMIC DNA]</scope>
    <source>
        <strain evidence="7">DSM 24997</strain>
    </source>
</reference>
<dbReference type="InterPro" id="IPR036388">
    <property type="entry name" value="WH-like_DNA-bd_sf"/>
</dbReference>
<evidence type="ECO:0000256" key="2">
    <source>
        <dbReference type="ARBA" id="ARBA00023125"/>
    </source>
</evidence>
<dbReference type="SUPFAM" id="SSF46785">
    <property type="entry name" value="Winged helix' DNA-binding domain"/>
    <property type="match status" value="1"/>
</dbReference>
<evidence type="ECO:0000256" key="1">
    <source>
        <dbReference type="ARBA" id="ARBA00023015"/>
    </source>
</evidence>
<protein>
    <submittedName>
        <fullName evidence="6">Transcriptional regulator</fullName>
    </submittedName>
</protein>
<dbReference type="InterPro" id="IPR036390">
    <property type="entry name" value="WH_DNA-bd_sf"/>
</dbReference>